<sequence>KSDSKMYTSPQCVLCETYPPTVCGYVDHLYKKHKSTLIQNDIYLLCLCGIIVRTMDIDPYHNKMCDGRQFTKIIIHKLVNKIHSTPQCVLC</sequence>
<feature type="non-terminal residue" evidence="1">
    <location>
        <position position="1"/>
    </location>
</feature>
<feature type="non-terminal residue" evidence="1">
    <location>
        <position position="91"/>
    </location>
</feature>
<proteinExistence type="predicted"/>
<evidence type="ECO:0000313" key="2">
    <source>
        <dbReference type="Proteomes" id="UP001432027"/>
    </source>
</evidence>
<dbReference type="Proteomes" id="UP001432027">
    <property type="component" value="Unassembled WGS sequence"/>
</dbReference>
<organism evidence="1 2">
    <name type="scientific">Pristionchus entomophagus</name>
    <dbReference type="NCBI Taxonomy" id="358040"/>
    <lineage>
        <taxon>Eukaryota</taxon>
        <taxon>Metazoa</taxon>
        <taxon>Ecdysozoa</taxon>
        <taxon>Nematoda</taxon>
        <taxon>Chromadorea</taxon>
        <taxon>Rhabditida</taxon>
        <taxon>Rhabditina</taxon>
        <taxon>Diplogasteromorpha</taxon>
        <taxon>Diplogasteroidea</taxon>
        <taxon>Neodiplogasteridae</taxon>
        <taxon>Pristionchus</taxon>
    </lineage>
</organism>
<comment type="caution">
    <text evidence="1">The sequence shown here is derived from an EMBL/GenBank/DDBJ whole genome shotgun (WGS) entry which is preliminary data.</text>
</comment>
<gene>
    <name evidence="1" type="ORF">PENTCL1PPCAC_13213</name>
</gene>
<name>A0AAV5T708_9BILA</name>
<keyword evidence="2" id="KW-1185">Reference proteome</keyword>
<accession>A0AAV5T708</accession>
<dbReference type="EMBL" id="BTSX01000003">
    <property type="protein sequence ID" value="GMS91038.1"/>
    <property type="molecule type" value="Genomic_DNA"/>
</dbReference>
<dbReference type="AlphaFoldDB" id="A0AAV5T708"/>
<evidence type="ECO:0000313" key="1">
    <source>
        <dbReference type="EMBL" id="GMS91038.1"/>
    </source>
</evidence>
<reference evidence="1" key="1">
    <citation type="submission" date="2023-10" db="EMBL/GenBank/DDBJ databases">
        <title>Genome assembly of Pristionchus species.</title>
        <authorList>
            <person name="Yoshida K."/>
            <person name="Sommer R.J."/>
        </authorList>
    </citation>
    <scope>NUCLEOTIDE SEQUENCE</scope>
    <source>
        <strain evidence="1">RS0144</strain>
    </source>
</reference>
<protein>
    <submittedName>
        <fullName evidence="1">Uncharacterized protein</fullName>
    </submittedName>
</protein>